<dbReference type="Proteomes" id="UP001321473">
    <property type="component" value="Unassembled WGS sequence"/>
</dbReference>
<protein>
    <submittedName>
        <fullName evidence="2">Uncharacterized protein</fullName>
    </submittedName>
</protein>
<reference evidence="2 3" key="1">
    <citation type="journal article" date="2023" name="Arcadia Sci">
        <title>De novo assembly of a long-read Amblyomma americanum tick genome.</title>
        <authorList>
            <person name="Chou S."/>
            <person name="Poskanzer K.E."/>
            <person name="Rollins M."/>
            <person name="Thuy-Boun P.S."/>
        </authorList>
    </citation>
    <scope>NUCLEOTIDE SEQUENCE [LARGE SCALE GENOMIC DNA]</scope>
    <source>
        <strain evidence="2">F_SG_1</strain>
        <tissue evidence="2">Salivary glands</tissue>
    </source>
</reference>
<sequence>MHLHFERSWSSRTDCSVLSLTWMGKVPDELPEEDGWRLNRVNYYQDGWLASGNARGIVGVTFTTCHCRKTAEHPQRTNYNLRGHRSEVSAARLGSHVRASPRAP</sequence>
<dbReference type="AlphaFoldDB" id="A0AAQ4FED7"/>
<evidence type="ECO:0000313" key="2">
    <source>
        <dbReference type="EMBL" id="KAK8785306.1"/>
    </source>
</evidence>
<keyword evidence="3" id="KW-1185">Reference proteome</keyword>
<dbReference type="EMBL" id="JARKHS020003691">
    <property type="protein sequence ID" value="KAK8785306.1"/>
    <property type="molecule type" value="Genomic_DNA"/>
</dbReference>
<organism evidence="2 3">
    <name type="scientific">Amblyomma americanum</name>
    <name type="common">Lone star tick</name>
    <dbReference type="NCBI Taxonomy" id="6943"/>
    <lineage>
        <taxon>Eukaryota</taxon>
        <taxon>Metazoa</taxon>
        <taxon>Ecdysozoa</taxon>
        <taxon>Arthropoda</taxon>
        <taxon>Chelicerata</taxon>
        <taxon>Arachnida</taxon>
        <taxon>Acari</taxon>
        <taxon>Parasitiformes</taxon>
        <taxon>Ixodida</taxon>
        <taxon>Ixodoidea</taxon>
        <taxon>Ixodidae</taxon>
        <taxon>Amblyomminae</taxon>
        <taxon>Amblyomma</taxon>
    </lineage>
</organism>
<evidence type="ECO:0000313" key="3">
    <source>
        <dbReference type="Proteomes" id="UP001321473"/>
    </source>
</evidence>
<gene>
    <name evidence="2" type="ORF">V5799_008335</name>
</gene>
<evidence type="ECO:0000256" key="1">
    <source>
        <dbReference type="SAM" id="MobiDB-lite"/>
    </source>
</evidence>
<comment type="caution">
    <text evidence="2">The sequence shown here is derived from an EMBL/GenBank/DDBJ whole genome shotgun (WGS) entry which is preliminary data.</text>
</comment>
<accession>A0AAQ4FED7</accession>
<name>A0AAQ4FED7_AMBAM</name>
<feature type="region of interest" description="Disordered" evidence="1">
    <location>
        <begin position="82"/>
        <end position="104"/>
    </location>
</feature>
<proteinExistence type="predicted"/>